<organism evidence="2 3">
    <name type="scientific">Globisporangium ultimum (strain ATCC 200006 / CBS 805.95 / DAOM BR144)</name>
    <name type="common">Pythium ultimum</name>
    <dbReference type="NCBI Taxonomy" id="431595"/>
    <lineage>
        <taxon>Eukaryota</taxon>
        <taxon>Sar</taxon>
        <taxon>Stramenopiles</taxon>
        <taxon>Oomycota</taxon>
        <taxon>Peronosporomycetes</taxon>
        <taxon>Pythiales</taxon>
        <taxon>Pythiaceae</taxon>
        <taxon>Globisporangium</taxon>
    </lineage>
</organism>
<feature type="transmembrane region" description="Helical" evidence="1">
    <location>
        <begin position="495"/>
        <end position="515"/>
    </location>
</feature>
<reference evidence="2" key="3">
    <citation type="submission" date="2015-02" db="UniProtKB">
        <authorList>
            <consortium name="EnsemblProtists"/>
        </authorList>
    </citation>
    <scope>IDENTIFICATION</scope>
    <source>
        <strain evidence="2">DAOM BR144</strain>
    </source>
</reference>
<sequence length="721" mass="80931">MKVSSREIKVAPMPLRSMANVGRLLSSFLFEEDGDRSPVTKWQLAEALYNWCVWSLFVVLVTSQFCGTFWDITKVHWPAVYGQSPLKGTYAIKGFNDEPYTDRSFVCVLQGSTYASLTVNEALALGSTKMIDSTGTAVNGYRVVKRDTAILGSEAAVAYTYMCSLIAETIGMIYKTCSVLGYNITQDNLRVVDDLDSQKMFLIGQSLPILVMPFWDNNLGGRMAIPGHDGSACMFRLVGQYLDPAYLTPLSYGVNRMVRESKTIEWLKRPGGVWKNGWYEDTSGMKWYSDVVSSHDNLEFHIGKRQFDMRTGMEIPPEKQKGAATVLIEHWGPKLSSVSTEITMTSIAIANGNRYGLFLYSGSFLNYIKNIYDWETLLSNTVTSRILYRWLVVMIALHRGYAGTGDEWSNAGIGCLANFSTFNYLPLLLLPRLKMILFAFCAIGCQFEGQQRSLSDAWFVVYPAIVELMLLYYSLVNLLAKLLSRRVSDVLFGPTVLFLCVFHCLRLQLAVSGLFEFDSRISTLISDDEVDKLTLLDFFTTDLALRANGNIKSLFFIKIGVLGLNLLPLIFSLFVPQSLRAAQQPSRAESALAIQLAHAGGLGRSRTFGQKQSLTQVVTTNQANAPRVLSSYEVVRLGYIVYGNNDKGSSCYLISIDDWDLLTLLATLRKIAHLWNHRVKLFDLAVKGKTAVIALEPQVCHVDDRRLLHIRWWQIRGQTIK</sequence>
<evidence type="ECO:0000313" key="3">
    <source>
        <dbReference type="Proteomes" id="UP000019132"/>
    </source>
</evidence>
<protein>
    <submittedName>
        <fullName evidence="2">Uncharacterized protein</fullName>
    </submittedName>
</protein>
<feature type="transmembrane region" description="Helical" evidence="1">
    <location>
        <begin position="555"/>
        <end position="575"/>
    </location>
</feature>
<accession>K3WCI6</accession>
<proteinExistence type="predicted"/>
<feature type="transmembrane region" description="Helical" evidence="1">
    <location>
        <begin position="457"/>
        <end position="475"/>
    </location>
</feature>
<dbReference type="EnsemblProtists" id="PYU1_T002677">
    <property type="protein sequence ID" value="PYU1_T002677"/>
    <property type="gene ID" value="PYU1_G002674"/>
</dbReference>
<dbReference type="EMBL" id="GL376628">
    <property type="status" value="NOT_ANNOTATED_CDS"/>
    <property type="molecule type" value="Genomic_DNA"/>
</dbReference>
<name>K3WCI6_GLOUD</name>
<dbReference type="HOGENOM" id="CLU_013013_0_0_1"/>
<reference evidence="3" key="2">
    <citation type="submission" date="2010-04" db="EMBL/GenBank/DDBJ databases">
        <authorList>
            <person name="Buell R."/>
            <person name="Hamilton J."/>
            <person name="Hostetler J."/>
        </authorList>
    </citation>
    <scope>NUCLEOTIDE SEQUENCE [LARGE SCALE GENOMIC DNA]</scope>
    <source>
        <strain evidence="3">DAOM:BR144</strain>
    </source>
</reference>
<dbReference type="VEuPathDB" id="FungiDB:PYU1_G002674"/>
<keyword evidence="1" id="KW-0812">Transmembrane</keyword>
<dbReference type="eggNOG" id="ENOG502T3E3">
    <property type="taxonomic scope" value="Eukaryota"/>
</dbReference>
<keyword evidence="1" id="KW-1133">Transmembrane helix</keyword>
<keyword evidence="1" id="KW-0472">Membrane</keyword>
<keyword evidence="3" id="KW-1185">Reference proteome</keyword>
<evidence type="ECO:0000256" key="1">
    <source>
        <dbReference type="SAM" id="Phobius"/>
    </source>
</evidence>
<evidence type="ECO:0000313" key="2">
    <source>
        <dbReference type="EnsemblProtists" id="PYU1_T002677"/>
    </source>
</evidence>
<dbReference type="OMA" id="GGVWKNG"/>
<reference evidence="3" key="1">
    <citation type="journal article" date="2010" name="Genome Biol.">
        <title>Genome sequence of the necrotrophic plant pathogen Pythium ultimum reveals original pathogenicity mechanisms and effector repertoire.</title>
        <authorList>
            <person name="Levesque C.A."/>
            <person name="Brouwer H."/>
            <person name="Cano L."/>
            <person name="Hamilton J.P."/>
            <person name="Holt C."/>
            <person name="Huitema E."/>
            <person name="Raffaele S."/>
            <person name="Robideau G.P."/>
            <person name="Thines M."/>
            <person name="Win J."/>
            <person name="Zerillo M.M."/>
            <person name="Beakes G.W."/>
            <person name="Boore J.L."/>
            <person name="Busam D."/>
            <person name="Dumas B."/>
            <person name="Ferriera S."/>
            <person name="Fuerstenberg S.I."/>
            <person name="Gachon C.M."/>
            <person name="Gaulin E."/>
            <person name="Govers F."/>
            <person name="Grenville-Briggs L."/>
            <person name="Horner N."/>
            <person name="Hostetler J."/>
            <person name="Jiang R.H."/>
            <person name="Johnson J."/>
            <person name="Krajaejun T."/>
            <person name="Lin H."/>
            <person name="Meijer H.J."/>
            <person name="Moore B."/>
            <person name="Morris P."/>
            <person name="Phuntmart V."/>
            <person name="Puiu D."/>
            <person name="Shetty J."/>
            <person name="Stajich J.E."/>
            <person name="Tripathy S."/>
            <person name="Wawra S."/>
            <person name="van West P."/>
            <person name="Whitty B.R."/>
            <person name="Coutinho P.M."/>
            <person name="Henrissat B."/>
            <person name="Martin F."/>
            <person name="Thomas P.D."/>
            <person name="Tyler B.M."/>
            <person name="De Vries R.P."/>
            <person name="Kamoun S."/>
            <person name="Yandell M."/>
            <person name="Tisserat N."/>
            <person name="Buell C.R."/>
        </authorList>
    </citation>
    <scope>NUCLEOTIDE SEQUENCE</scope>
    <source>
        <strain evidence="3">DAOM:BR144</strain>
    </source>
</reference>
<dbReference type="Proteomes" id="UP000019132">
    <property type="component" value="Unassembled WGS sequence"/>
</dbReference>
<dbReference type="AlphaFoldDB" id="K3WCI6"/>
<dbReference type="InParanoid" id="K3WCI6"/>